<evidence type="ECO:0000313" key="2">
    <source>
        <dbReference type="EMBL" id="KPI88427.1"/>
    </source>
</evidence>
<feature type="compositionally biased region" description="Polar residues" evidence="1">
    <location>
        <begin position="64"/>
        <end position="74"/>
    </location>
</feature>
<feature type="region of interest" description="Disordered" evidence="1">
    <location>
        <begin position="136"/>
        <end position="177"/>
    </location>
</feature>
<feature type="compositionally biased region" description="Pro residues" evidence="1">
    <location>
        <begin position="87"/>
        <end position="103"/>
    </location>
</feature>
<accession>A0A0N0P7J5</accession>
<sequence length="523" mass="57491">MYSFSLKPTGRERDPATAPPPPANVIRAPSEMQRPPAKGHEHDSTSHHRLPSVPQPASRALGTHGTQASPQNGQRAPAAPSTGTPTSRPPSPQLQPPSPPVPYPSMQVHSISAYSEMRDAADWSVAIQRERAEKRQRAIAQHEAAKAEERRLREEAEAQSKRELQRRKEERQQLRKAMKEDDEIADFQERDTQLLKNQQRLIDLSAAMVYAEQQRKARAREEIYQTWTHSRAGTSAFAMTTASGTLLPSTAASSHAVKATATSSTAIPSKETELRQAALRTEDAYVQLSLAYRSEAHRSRAAADILAAASANSGAKATPPTDHSCIVSPSAVSATITTTPMHAPAPIAPLPFRTAPQMYSHDSDEHMGPFARDIPTTYIPEYFDDSKGKTLSVTAAAKPVVEEVMPLPLSPVPVSQAVSNTLRETYYPWAALADSRTASLKQNVASRDAYLPVQRWGKQDLQSTIYGHNVNPDGTMQEPCERRKDFMAYLNYTTLPVDNATATSNAPETIPPYHFGKRVEVWM</sequence>
<name>A0A0N0P7J5_LEPSE</name>
<dbReference type="EMBL" id="LJSK01000051">
    <property type="protein sequence ID" value="KPI88427.1"/>
    <property type="molecule type" value="Genomic_DNA"/>
</dbReference>
<comment type="caution">
    <text evidence="2">The sequence shown here is derived from an EMBL/GenBank/DDBJ whole genome shotgun (WGS) entry which is preliminary data.</text>
</comment>
<feature type="region of interest" description="Disordered" evidence="1">
    <location>
        <begin position="1"/>
        <end position="107"/>
    </location>
</feature>
<evidence type="ECO:0000313" key="3">
    <source>
        <dbReference type="Proteomes" id="UP000038009"/>
    </source>
</evidence>
<evidence type="ECO:0000256" key="1">
    <source>
        <dbReference type="SAM" id="MobiDB-lite"/>
    </source>
</evidence>
<dbReference type="AlphaFoldDB" id="A0A0N0P7J5"/>
<dbReference type="Proteomes" id="UP000038009">
    <property type="component" value="Unassembled WGS sequence"/>
</dbReference>
<feature type="compositionally biased region" description="Low complexity" evidence="1">
    <location>
        <begin position="75"/>
        <end position="86"/>
    </location>
</feature>
<protein>
    <submittedName>
        <fullName evidence="2">Uncharacterized protein</fullName>
    </submittedName>
</protein>
<organism evidence="2 3">
    <name type="scientific">Leptomonas seymouri</name>
    <dbReference type="NCBI Taxonomy" id="5684"/>
    <lineage>
        <taxon>Eukaryota</taxon>
        <taxon>Discoba</taxon>
        <taxon>Euglenozoa</taxon>
        <taxon>Kinetoplastea</taxon>
        <taxon>Metakinetoplastina</taxon>
        <taxon>Trypanosomatida</taxon>
        <taxon>Trypanosomatidae</taxon>
        <taxon>Leishmaniinae</taxon>
        <taxon>Leptomonas</taxon>
    </lineage>
</organism>
<gene>
    <name evidence="2" type="ORF">ABL78_2492</name>
</gene>
<dbReference type="OrthoDB" id="273680at2759"/>
<dbReference type="OMA" id="PMFTHTS"/>
<proteinExistence type="predicted"/>
<feature type="compositionally biased region" description="Basic and acidic residues" evidence="1">
    <location>
        <begin position="143"/>
        <end position="177"/>
    </location>
</feature>
<keyword evidence="3" id="KW-1185">Reference proteome</keyword>
<reference evidence="2 3" key="1">
    <citation type="journal article" date="2015" name="PLoS Pathog.">
        <title>Leptomonas seymouri: Adaptations to the Dixenous Life Cycle Analyzed by Genome Sequencing, Transcriptome Profiling and Co-infection with Leishmania donovani.</title>
        <authorList>
            <person name="Kraeva N."/>
            <person name="Butenko A."/>
            <person name="Hlavacova J."/>
            <person name="Kostygov A."/>
            <person name="Myskova J."/>
            <person name="Grybchuk D."/>
            <person name="Lestinova T."/>
            <person name="Votypka J."/>
            <person name="Volf P."/>
            <person name="Opperdoes F."/>
            <person name="Flegontov P."/>
            <person name="Lukes J."/>
            <person name="Yurchenko V."/>
        </authorList>
    </citation>
    <scope>NUCLEOTIDE SEQUENCE [LARGE SCALE GENOMIC DNA]</scope>
    <source>
        <strain evidence="2 3">ATCC 30220</strain>
    </source>
</reference>
<dbReference type="VEuPathDB" id="TriTrypDB:Lsey_0051_0250"/>